<dbReference type="Gene3D" id="3.40.470.10">
    <property type="entry name" value="Uracil-DNA glycosylase-like domain"/>
    <property type="match status" value="1"/>
</dbReference>
<reference evidence="3 5" key="2">
    <citation type="submission" date="2023-10" db="EMBL/GenBank/DDBJ databases">
        <title>A new tool for lettuce pathogen research.</title>
        <authorList>
            <person name="Horton K.N."/>
            <person name="Cseke L.J."/>
            <person name="Badiwe M."/>
            <person name="Tesfaye D."/>
            <person name="Klein A."/>
            <person name="Su J."/>
            <person name="Potnis N."/>
            <person name="Gassmann W."/>
        </authorList>
    </citation>
    <scope>NUCLEOTIDE SEQUENCE [LARGE SCALE GENOMIC DNA]</scope>
    <source>
        <strain evidence="3 5">JSKH1901</strain>
    </source>
</reference>
<evidence type="ECO:0000313" key="5">
    <source>
        <dbReference type="Proteomes" id="UP001187425"/>
    </source>
</evidence>
<dbReference type="GeneID" id="55513367"/>
<evidence type="ECO:0000313" key="2">
    <source>
        <dbReference type="EMBL" id="CAD0317330.1"/>
    </source>
</evidence>
<dbReference type="EMBL" id="JAWMQI010000070">
    <property type="protein sequence ID" value="MDV7249972.1"/>
    <property type="molecule type" value="Genomic_DNA"/>
</dbReference>
<proteinExistence type="predicted"/>
<dbReference type="Pfam" id="PF03167">
    <property type="entry name" value="UDG"/>
    <property type="match status" value="1"/>
</dbReference>
<keyword evidence="3" id="KW-0326">Glycosidase</keyword>
<keyword evidence="4" id="KW-1185">Reference proteome</keyword>
<dbReference type="InterPro" id="IPR005122">
    <property type="entry name" value="Uracil-DNA_glycosylase-like"/>
</dbReference>
<feature type="domain" description="Uracil-DNA glycosylase-like" evidence="1">
    <location>
        <begin position="24"/>
        <end position="182"/>
    </location>
</feature>
<evidence type="ECO:0000313" key="4">
    <source>
        <dbReference type="Proteomes" id="UP000515406"/>
    </source>
</evidence>
<dbReference type="Proteomes" id="UP001187425">
    <property type="component" value="Unassembled WGS sequence"/>
</dbReference>
<dbReference type="EMBL" id="LR828257">
    <property type="protein sequence ID" value="CAD0317339.1"/>
    <property type="molecule type" value="Genomic_DNA"/>
</dbReference>
<dbReference type="RefSeq" id="WP_074056583.1">
    <property type="nucleotide sequence ID" value="NZ_CP060399.1"/>
</dbReference>
<dbReference type="NCBIfam" id="TIGR04274">
    <property type="entry name" value="hypoxanDNAglyco"/>
    <property type="match status" value="1"/>
</dbReference>
<sequence length="186" mass="19966">MQAEKDIHPGAIAVTKNDVLQGLPAHIPGDCRVLVLGSMPGNASLDAAMYYAHPRNRFWPLMQVLLGIDASVAYAERLEALAHCGIGLWDVIGQCERRGSLDTAIVASSIVVNPLAARLATLPQLRAVACNGAAAAQAWRRHVQPLLPTQLQSVPVWALPSTSPANAAWSLQRLCDAWQPLRDALD</sequence>
<accession>A0A6V7CIR9</accession>
<dbReference type="CDD" id="cd10032">
    <property type="entry name" value="UDG-F6_HDG"/>
    <property type="match status" value="1"/>
</dbReference>
<dbReference type="SMART" id="SM00986">
    <property type="entry name" value="UDG"/>
    <property type="match status" value="1"/>
</dbReference>
<organism evidence="2 4">
    <name type="scientific">Xanthomonas hortorum pv. vitians</name>
    <dbReference type="NCBI Taxonomy" id="83224"/>
    <lineage>
        <taxon>Bacteria</taxon>
        <taxon>Pseudomonadati</taxon>
        <taxon>Pseudomonadota</taxon>
        <taxon>Gammaproteobacteria</taxon>
        <taxon>Lysobacterales</taxon>
        <taxon>Lysobacteraceae</taxon>
        <taxon>Xanthomonas</taxon>
    </lineage>
</organism>
<dbReference type="EMBL" id="LR828257">
    <property type="protein sequence ID" value="CAD0317330.1"/>
    <property type="molecule type" value="Genomic_DNA"/>
</dbReference>
<dbReference type="GO" id="GO:0033958">
    <property type="term" value="F:DNA-deoxyinosine glycosylase activity"/>
    <property type="evidence" value="ECO:0007669"/>
    <property type="project" value="UniProtKB-EC"/>
</dbReference>
<name>A0A6V7CIR9_9XANT</name>
<protein>
    <submittedName>
        <fullName evidence="3">DNA-deoxyinosine glycosylase</fullName>
        <ecNumber evidence="3">3.2.2.15</ecNumber>
    </submittedName>
</protein>
<evidence type="ECO:0000259" key="1">
    <source>
        <dbReference type="SMART" id="SM00986"/>
    </source>
</evidence>
<dbReference type="SMART" id="SM00987">
    <property type="entry name" value="UreE_C"/>
    <property type="match status" value="1"/>
</dbReference>
<keyword evidence="3" id="KW-0378">Hydrolase</keyword>
<evidence type="ECO:0000313" key="3">
    <source>
        <dbReference type="EMBL" id="MDV7249972.1"/>
    </source>
</evidence>
<gene>
    <name evidence="2" type="ORF">CFBP498_13960</name>
    <name evidence="3" type="ORF">R4K57_16505</name>
</gene>
<dbReference type="InterPro" id="IPR036895">
    <property type="entry name" value="Uracil-DNA_glycosylase-like_sf"/>
</dbReference>
<dbReference type="EC" id="3.2.2.15" evidence="3"/>
<reference evidence="2 4" key="1">
    <citation type="submission" date="2020-07" db="EMBL/GenBank/DDBJ databases">
        <authorList>
            <person name="Pothier F. J."/>
        </authorList>
    </citation>
    <scope>NUCLEOTIDE SEQUENCE [LARGE SCALE GENOMIC DNA]</scope>
    <source>
        <strain evidence="2 4">CFBP 498</strain>
    </source>
</reference>
<dbReference type="SUPFAM" id="SSF52141">
    <property type="entry name" value="Uracil-DNA glycosylase-like"/>
    <property type="match status" value="1"/>
</dbReference>
<dbReference type="AlphaFoldDB" id="A0A6V7CIR9"/>
<dbReference type="Proteomes" id="UP000515406">
    <property type="component" value="Chromosome"/>
</dbReference>
<dbReference type="InterPro" id="IPR026353">
    <property type="entry name" value="Hypoxan-DNA_Glyclase"/>
</dbReference>